<evidence type="ECO:0000259" key="10">
    <source>
        <dbReference type="Pfam" id="PF03900"/>
    </source>
</evidence>
<comment type="cofactor">
    <cofactor evidence="1">
        <name>dipyrromethane</name>
        <dbReference type="ChEBI" id="CHEBI:60342"/>
    </cofactor>
</comment>
<dbReference type="InterPro" id="IPR022417">
    <property type="entry name" value="Porphobilin_deaminase_N"/>
</dbReference>
<comment type="similarity">
    <text evidence="3">Belongs to the HMBS family.</text>
</comment>
<evidence type="ECO:0000256" key="8">
    <source>
        <dbReference type="SAM" id="MobiDB-lite"/>
    </source>
</evidence>
<accession>A0A5J4YMR0</accession>
<dbReference type="InterPro" id="IPR022418">
    <property type="entry name" value="Porphobilinogen_deaminase_C"/>
</dbReference>
<keyword evidence="12" id="KW-1185">Reference proteome</keyword>
<dbReference type="EMBL" id="VRMN01000009">
    <property type="protein sequence ID" value="KAA8492666.1"/>
    <property type="molecule type" value="Genomic_DNA"/>
</dbReference>
<feature type="domain" description="Porphobilinogen deaminase N-terminal" evidence="9">
    <location>
        <begin position="122"/>
        <end position="333"/>
    </location>
</feature>
<protein>
    <recommendedName>
        <fullName evidence="4">hydroxymethylbilane synthase</fullName>
        <ecNumber evidence="4">2.5.1.61</ecNumber>
    </recommendedName>
    <alternativeName>
        <fullName evidence="7">Hydroxymethylbilane synthase</fullName>
    </alternativeName>
</protein>
<dbReference type="Proteomes" id="UP000324585">
    <property type="component" value="Unassembled WGS sequence"/>
</dbReference>
<dbReference type="GO" id="GO:0004418">
    <property type="term" value="F:hydroxymethylbilane synthase activity"/>
    <property type="evidence" value="ECO:0007669"/>
    <property type="project" value="UniProtKB-EC"/>
</dbReference>
<dbReference type="HAMAP" id="MF_00260">
    <property type="entry name" value="Porphobil_deam"/>
    <property type="match status" value="1"/>
</dbReference>
<dbReference type="EC" id="2.5.1.61" evidence="4"/>
<dbReference type="PANTHER" id="PTHR11557:SF0">
    <property type="entry name" value="PORPHOBILINOGEN DEAMINASE"/>
    <property type="match status" value="1"/>
</dbReference>
<dbReference type="CDD" id="cd13648">
    <property type="entry name" value="PBP2_PBGD_1"/>
    <property type="match status" value="1"/>
</dbReference>
<evidence type="ECO:0000259" key="9">
    <source>
        <dbReference type="Pfam" id="PF01379"/>
    </source>
</evidence>
<dbReference type="UniPathway" id="UPA00251">
    <property type="reaction ID" value="UER00319"/>
</dbReference>
<dbReference type="InterPro" id="IPR036803">
    <property type="entry name" value="Porphobilinogen_deaminase_C_sf"/>
</dbReference>
<evidence type="ECO:0000313" key="12">
    <source>
        <dbReference type="Proteomes" id="UP000324585"/>
    </source>
</evidence>
<dbReference type="GO" id="GO:0005737">
    <property type="term" value="C:cytoplasm"/>
    <property type="evidence" value="ECO:0007669"/>
    <property type="project" value="TreeGrafter"/>
</dbReference>
<dbReference type="PROSITE" id="PS00533">
    <property type="entry name" value="PORPHOBILINOGEN_DEAM"/>
    <property type="match status" value="1"/>
</dbReference>
<dbReference type="InterPro" id="IPR000860">
    <property type="entry name" value="HemC"/>
</dbReference>
<dbReference type="OMA" id="NAHEWAG"/>
<dbReference type="NCBIfam" id="TIGR00212">
    <property type="entry name" value="hemC"/>
    <property type="match status" value="1"/>
</dbReference>
<reference evidence="12" key="1">
    <citation type="journal article" date="2019" name="Nat. Commun.">
        <title>Expansion of phycobilisome linker gene families in mesophilic red algae.</title>
        <authorList>
            <person name="Lee J."/>
            <person name="Kim D."/>
            <person name="Bhattacharya D."/>
            <person name="Yoon H.S."/>
        </authorList>
    </citation>
    <scope>NUCLEOTIDE SEQUENCE [LARGE SCALE GENOMIC DNA]</scope>
    <source>
        <strain evidence="12">CCMP 1328</strain>
    </source>
</reference>
<feature type="region of interest" description="Disordered" evidence="8">
    <location>
        <begin position="23"/>
        <end position="59"/>
    </location>
</feature>
<feature type="domain" description="Porphobilinogen deaminase C-terminal" evidence="10">
    <location>
        <begin position="346"/>
        <end position="415"/>
    </location>
</feature>
<feature type="region of interest" description="Disordered" evidence="8">
    <location>
        <begin position="93"/>
        <end position="114"/>
    </location>
</feature>
<evidence type="ECO:0000256" key="7">
    <source>
        <dbReference type="ARBA" id="ARBA00033064"/>
    </source>
</evidence>
<evidence type="ECO:0000256" key="2">
    <source>
        <dbReference type="ARBA" id="ARBA00004735"/>
    </source>
</evidence>
<comment type="caution">
    <text evidence="11">The sequence shown here is derived from an EMBL/GenBank/DDBJ whole genome shotgun (WGS) entry which is preliminary data.</text>
</comment>
<keyword evidence="6" id="KW-0627">Porphyrin biosynthesis</keyword>
<dbReference type="AlphaFoldDB" id="A0A5J4YMR0"/>
<dbReference type="FunFam" id="3.40.190.10:FF:000101">
    <property type="entry name" value="Porphobilinogen deaminase, chloroplastic"/>
    <property type="match status" value="1"/>
</dbReference>
<dbReference type="Gene3D" id="3.40.190.10">
    <property type="entry name" value="Periplasmic binding protein-like II"/>
    <property type="match status" value="2"/>
</dbReference>
<sequence length="428" mass="46183">MRERAQQSTFVRFEVCAGCGRESAGLGRERANEQPDKETKKQRNKETNKQTNDGGEWARGVCAGSGGERRVGCAGAEARRACAVRARDGAAARREAVRRKQRAQEPEPGRRGAKTALQTATVVIGTRGSPLALAQAYETRRRLIEAHPQLAEEGAIDISVINTSGDMFLDTTLADIGGKGLFTKEIDSAQLRGDVDIAVHSMKDVPTWLPNGIELPCMLPREDTRDAFISLKCKGLSDLPDGSVIGSASLRRKSQLLAMNPTLKVVNFRGNVQTRLRKLREGEVDATLLAIAGLNRMEMEANATSIIEWDEMLPAVAQGAIGITCRSNDTKMLDFLKPLNHADTLTCVSCERSFLAALDGSCRTPIAGQAKIVDGVLKFRGLVARPDGSEMFSCTREGPPSDAVKIGADAGAELKAKIGDDFFVVSEE</sequence>
<dbReference type="InterPro" id="IPR022419">
    <property type="entry name" value="Porphobilin_deaminase_cofac_BS"/>
</dbReference>
<proteinExistence type="inferred from homology"/>
<gene>
    <name evidence="11" type="ORF">FVE85_8173</name>
</gene>
<dbReference type="Pfam" id="PF01379">
    <property type="entry name" value="Porphobil_deam"/>
    <property type="match status" value="1"/>
</dbReference>
<comment type="pathway">
    <text evidence="2">Porphyrin-containing compound metabolism; protoporphyrin-IX biosynthesis; coproporphyrinogen-III from 5-aminolevulinate: step 2/4.</text>
</comment>
<dbReference type="Gene3D" id="3.30.160.40">
    <property type="entry name" value="Porphobilinogen deaminase, C-terminal domain"/>
    <property type="match status" value="1"/>
</dbReference>
<dbReference type="GO" id="GO:0006782">
    <property type="term" value="P:protoporphyrinogen IX biosynthetic process"/>
    <property type="evidence" value="ECO:0007669"/>
    <property type="project" value="UniProtKB-UniPathway"/>
</dbReference>
<evidence type="ECO:0000256" key="5">
    <source>
        <dbReference type="ARBA" id="ARBA00022679"/>
    </source>
</evidence>
<dbReference type="PRINTS" id="PR00151">
    <property type="entry name" value="PORPHBDMNASE"/>
</dbReference>
<dbReference type="Pfam" id="PF03900">
    <property type="entry name" value="Porphobil_deamC"/>
    <property type="match status" value="1"/>
</dbReference>
<dbReference type="SUPFAM" id="SSF54782">
    <property type="entry name" value="Porphobilinogen deaminase (hydroxymethylbilane synthase), C-terminal domain"/>
    <property type="match status" value="1"/>
</dbReference>
<evidence type="ECO:0000256" key="6">
    <source>
        <dbReference type="ARBA" id="ARBA00023244"/>
    </source>
</evidence>
<name>A0A5J4YMR0_PORPP</name>
<dbReference type="PANTHER" id="PTHR11557">
    <property type="entry name" value="PORPHOBILINOGEN DEAMINASE"/>
    <property type="match status" value="1"/>
</dbReference>
<evidence type="ECO:0000256" key="3">
    <source>
        <dbReference type="ARBA" id="ARBA00005638"/>
    </source>
</evidence>
<dbReference type="SUPFAM" id="SSF53850">
    <property type="entry name" value="Periplasmic binding protein-like II"/>
    <property type="match status" value="1"/>
</dbReference>
<dbReference type="OrthoDB" id="564646at2759"/>
<keyword evidence="5" id="KW-0808">Transferase</keyword>
<feature type="compositionally biased region" description="Basic and acidic residues" evidence="8">
    <location>
        <begin position="27"/>
        <end position="48"/>
    </location>
</feature>
<evidence type="ECO:0000256" key="1">
    <source>
        <dbReference type="ARBA" id="ARBA00001916"/>
    </source>
</evidence>
<organism evidence="11 12">
    <name type="scientific">Porphyridium purpureum</name>
    <name type="common">Red alga</name>
    <name type="synonym">Porphyridium cruentum</name>
    <dbReference type="NCBI Taxonomy" id="35688"/>
    <lineage>
        <taxon>Eukaryota</taxon>
        <taxon>Rhodophyta</taxon>
        <taxon>Bangiophyceae</taxon>
        <taxon>Porphyridiales</taxon>
        <taxon>Porphyridiaceae</taxon>
        <taxon>Porphyridium</taxon>
    </lineage>
</organism>
<evidence type="ECO:0000256" key="4">
    <source>
        <dbReference type="ARBA" id="ARBA00012655"/>
    </source>
</evidence>
<evidence type="ECO:0000313" key="11">
    <source>
        <dbReference type="EMBL" id="KAA8492666.1"/>
    </source>
</evidence>